<reference evidence="4" key="1">
    <citation type="submission" date="2018-10" db="EMBL/GenBank/DDBJ databases">
        <authorList>
            <person name="Peiro R."/>
            <person name="Begona"/>
            <person name="Cbmso G."/>
            <person name="Lopez M."/>
            <person name="Gonzalez S."/>
            <person name="Sacristan E."/>
            <person name="Castillo E."/>
        </authorList>
    </citation>
    <scope>NUCLEOTIDE SEQUENCE</scope>
    <source>
        <strain evidence="4">Rhod_genome</strain>
        <strain evidence="3">Rhod_plasmid</strain>
        <plasmid evidence="3">1</plasmid>
    </source>
</reference>
<feature type="coiled-coil region" evidence="1">
    <location>
        <begin position="428"/>
        <end position="476"/>
    </location>
</feature>
<evidence type="ECO:0000313" key="4">
    <source>
        <dbReference type="EMBL" id="VCU07885.1"/>
    </source>
</evidence>
<dbReference type="EMBL" id="LR026982">
    <property type="protein sequence ID" value="VCU06572.1"/>
    <property type="molecule type" value="Genomic_DNA"/>
</dbReference>
<keyword evidence="5" id="KW-1185">Reference proteome</keyword>
<reference evidence="5" key="2">
    <citation type="submission" date="2018-10" db="EMBL/GenBank/DDBJ databases">
        <authorList>
            <person name="Peiro R."/>
            <person name="Begona"/>
            <person name="Cbmso G."/>
            <person name="Lopez M."/>
            <person name="Gonzalez S."/>
            <person name="Sacristan E."/>
            <person name="Castillo E."/>
        </authorList>
    </citation>
    <scope>NUCLEOTIDE SEQUENCE [LARGE SCALE GENOMIC DNA]</scope>
</reference>
<dbReference type="OrthoDB" id="38641at2"/>
<evidence type="ECO:0000259" key="2">
    <source>
        <dbReference type="Pfam" id="PF06791"/>
    </source>
</evidence>
<protein>
    <recommendedName>
        <fullName evidence="2">Bacteriophage tail tape measure N-terminal domain-containing protein</fullName>
    </recommendedName>
</protein>
<proteinExistence type="predicted"/>
<evidence type="ECO:0000313" key="5">
    <source>
        <dbReference type="Proteomes" id="UP000289200"/>
    </source>
</evidence>
<keyword evidence="1" id="KW-0175">Coiled coil</keyword>
<keyword evidence="3" id="KW-0614">Plasmid</keyword>
<dbReference type="Pfam" id="PF06791">
    <property type="entry name" value="TMP_2"/>
    <property type="match status" value="1"/>
</dbReference>
<sequence>MDNVASLGLSIESGPVRSATADLAKFERSGVAAAAAASAFERAMDKGGQAVDGWARKAQQAARLADEINRKLSVKDSFGGAARAADIAAYGSELDRLRAKFNPLFGAQQQYRSALIEIGQAARVGAISERERAAAIERTKAAFAAQVVAIRGVDQATTGLARSLGLSRGAMQQLTPQINDIVQGLMLGVSPMQIMMQQGPQVVQALQMSEGGLARFGKGMLALITPARLAAGGILAIGAAAATAAVQWGEAQRSMSLALVGAGRASGATIGGLSQLANDNASLFGLSVSEARELATALAATGKVGAAAIGPIVSLGHDIAKVYGIDASDAAKMLAKAFSDPAQGANQLNQRLGFMDAAMQRNIANLQAQNRLFDAQMMLYAGVKSGLDGVGQSISTSTKFWTALGNTVSNAWGKLGEFAARTTGIGLTRGLDEQIDATKARIAELEALMARRSDAVNRKLGTVSALERERKELERLTGEWQRYWQSVEDAQSRRDSLVTIGAVNRLRPEIAQLDQLRNDHLALALAMKAVNMTGGESSTKLAELGRTYQQLTQDVADAAAKVVGFKSATDMALAQARLQIEAVGARSPSARADIARRESLIQTGDTAEGRILAEARAALALKQAQQGITDAMNARLLSAQQSTEMARLELDLVGRSVGEQERMRGAMQARHQLEQDALQNYGSRDAYDKAHLAALTEQVAKQAQLKQLLAEQQLMRDVQFDTATLGMSSIDQQIASRLRQTYGDSGWQSQMNGALAAQMRFNDTLRQASQLGSDFATGFVSDLRNGVSAIDALTNAVNRLADRLIQMALDTAIKGLLGNLAAAFGPAAGGVGSTAFSGYNMTGLPGAATGGYITGPGSGTSDSLVARVSNGEYVVNAAATARHRPMLDAINFGVPRFAAGGLVGAANSNGGGAPMLNVVVNEAPGTRAQVSQGDDGGLVVDVITPLENALGERRSRGRGALAKPRQLRG</sequence>
<evidence type="ECO:0000256" key="1">
    <source>
        <dbReference type="SAM" id="Coils"/>
    </source>
</evidence>
<dbReference type="AlphaFoldDB" id="A0A3S4BSW9"/>
<geneLocation type="plasmid" evidence="3">
    <name>1</name>
</geneLocation>
<accession>A0A3S4BSW9</accession>
<dbReference type="Proteomes" id="UP000289200">
    <property type="component" value="Unassembled WGS sequence"/>
</dbReference>
<gene>
    <name evidence="4" type="ORF">RHODGE_RHODGE_01035</name>
    <name evidence="3" type="ORF">RHODPL_RHODPL_00020</name>
</gene>
<feature type="domain" description="Bacteriophage tail tape measure N-terminal" evidence="2">
    <location>
        <begin position="159"/>
        <end position="363"/>
    </location>
</feature>
<dbReference type="InterPro" id="IPR009628">
    <property type="entry name" value="Phage_tape_measure_N"/>
</dbReference>
<organism evidence="4 5">
    <name type="scientific">Rhodoplanes serenus</name>
    <dbReference type="NCBI Taxonomy" id="200615"/>
    <lineage>
        <taxon>Bacteria</taxon>
        <taxon>Pseudomonadati</taxon>
        <taxon>Pseudomonadota</taxon>
        <taxon>Alphaproteobacteria</taxon>
        <taxon>Hyphomicrobiales</taxon>
        <taxon>Nitrobacteraceae</taxon>
        <taxon>Rhodoplanes</taxon>
    </lineage>
</organism>
<evidence type="ECO:0000313" key="3">
    <source>
        <dbReference type="EMBL" id="VCU06572.1"/>
    </source>
</evidence>
<dbReference type="EMBL" id="UWOC01000077">
    <property type="protein sequence ID" value="VCU07885.1"/>
    <property type="molecule type" value="Genomic_DNA"/>
</dbReference>
<name>A0A3S4BSW9_9BRAD</name>
<dbReference type="RefSeq" id="WP_129608059.1">
    <property type="nucleotide sequence ID" value="NZ_LR026982.1"/>
</dbReference>